<dbReference type="GO" id="GO:0005685">
    <property type="term" value="C:U1 snRNP"/>
    <property type="evidence" value="ECO:0007669"/>
    <property type="project" value="InterPro"/>
</dbReference>
<feature type="compositionally biased region" description="Pro residues" evidence="1">
    <location>
        <begin position="262"/>
        <end position="274"/>
    </location>
</feature>
<accession>A0A176WRK4</accession>
<sequence length="280" mass="29289">MLDPCFDRFRKAFNEKIITSWHGDVYTRNLTGAIFQANVRAYYQQFEEQQTQSLIDQKVKEHLGQTAAVYQQVQMGGAFHQHLTALGQFKPPIPLPVLPIPVPGSIPAASTHLPSVRLSALPVPGVPQYRLPPPPPPPPRPPGLAGSNVIQANGLQMAPNLPPPPPPPTTPAGTSSSPGAPGVPGAAGGRPNPSMGPNGPSAAHSNASHQSGSVYRNQSYSAPPGTTSTSSFPQQQAGPPSSQPNQQRGLPQNSGSQSPYGYGPPPYAAPPPGPSASFRN</sequence>
<feature type="compositionally biased region" description="Polar residues" evidence="1">
    <location>
        <begin position="203"/>
        <end position="229"/>
    </location>
</feature>
<dbReference type="GO" id="GO:0030627">
    <property type="term" value="F:pre-mRNA 5'-splice site binding"/>
    <property type="evidence" value="ECO:0007669"/>
    <property type="project" value="InterPro"/>
</dbReference>
<proteinExistence type="predicted"/>
<dbReference type="Gene3D" id="3.30.160.60">
    <property type="entry name" value="Classic Zinc Finger"/>
    <property type="match status" value="1"/>
</dbReference>
<organism evidence="2 3">
    <name type="scientific">Marchantia polymorpha subsp. ruderalis</name>
    <dbReference type="NCBI Taxonomy" id="1480154"/>
    <lineage>
        <taxon>Eukaryota</taxon>
        <taxon>Viridiplantae</taxon>
        <taxon>Streptophyta</taxon>
        <taxon>Embryophyta</taxon>
        <taxon>Marchantiophyta</taxon>
        <taxon>Marchantiopsida</taxon>
        <taxon>Marchantiidae</taxon>
        <taxon>Marchantiales</taxon>
        <taxon>Marchantiaceae</taxon>
        <taxon>Marchantia</taxon>
    </lineage>
</organism>
<dbReference type="PANTHER" id="PTHR31148">
    <property type="entry name" value="U1 SMALL NUCLEAR RIBONUCLEOPROTEIN C"/>
    <property type="match status" value="1"/>
</dbReference>
<protein>
    <submittedName>
        <fullName evidence="2">Uncharacterized protein</fullName>
    </submittedName>
</protein>
<reference evidence="2" key="1">
    <citation type="submission" date="2016-03" db="EMBL/GenBank/DDBJ databases">
        <title>Mechanisms controlling the formation of the plant cell surface in tip-growing cells are functionally conserved among land plants.</title>
        <authorList>
            <person name="Honkanen S."/>
            <person name="Jones V.A."/>
            <person name="Morieri G."/>
            <person name="Champion C."/>
            <person name="Hetherington A.J."/>
            <person name="Kelly S."/>
            <person name="Saint-Marcoux D."/>
            <person name="Proust H."/>
            <person name="Prescott H."/>
            <person name="Dolan L."/>
        </authorList>
    </citation>
    <scope>NUCLEOTIDE SEQUENCE [LARGE SCALE GENOMIC DNA]</scope>
    <source>
        <tissue evidence="2">Whole gametophyte</tissue>
    </source>
</reference>
<dbReference type="InterPro" id="IPR017340">
    <property type="entry name" value="U1_snRNP-C"/>
</dbReference>
<evidence type="ECO:0000256" key="1">
    <source>
        <dbReference type="SAM" id="MobiDB-lite"/>
    </source>
</evidence>
<feature type="compositionally biased region" description="Low complexity" evidence="1">
    <location>
        <begin position="230"/>
        <end position="247"/>
    </location>
</feature>
<dbReference type="GO" id="GO:0000395">
    <property type="term" value="P:mRNA 5'-splice site recognition"/>
    <property type="evidence" value="ECO:0007669"/>
    <property type="project" value="InterPro"/>
</dbReference>
<feature type="compositionally biased region" description="Pro residues" evidence="1">
    <location>
        <begin position="130"/>
        <end position="142"/>
    </location>
</feature>
<gene>
    <name evidence="2" type="ORF">AXG93_4461s1340</name>
</gene>
<evidence type="ECO:0000313" key="3">
    <source>
        <dbReference type="Proteomes" id="UP000077202"/>
    </source>
</evidence>
<evidence type="ECO:0000313" key="2">
    <source>
        <dbReference type="EMBL" id="OAE35155.1"/>
    </source>
</evidence>
<name>A0A176WRK4_MARPO</name>
<feature type="compositionally biased region" description="Polar residues" evidence="1">
    <location>
        <begin position="248"/>
        <end position="257"/>
    </location>
</feature>
<comment type="caution">
    <text evidence="2">The sequence shown here is derived from an EMBL/GenBank/DDBJ whole genome shotgun (WGS) entry which is preliminary data.</text>
</comment>
<dbReference type="EMBL" id="LVLJ01000253">
    <property type="protein sequence ID" value="OAE35155.1"/>
    <property type="molecule type" value="Genomic_DNA"/>
</dbReference>
<keyword evidence="3" id="KW-1185">Reference proteome</keyword>
<feature type="compositionally biased region" description="Pro residues" evidence="1">
    <location>
        <begin position="160"/>
        <end position="170"/>
    </location>
</feature>
<dbReference type="PRINTS" id="PR01217">
    <property type="entry name" value="PRICHEXTENSN"/>
</dbReference>
<dbReference type="PANTHER" id="PTHR31148:SF1">
    <property type="entry name" value="U1 SMALL NUCLEAR RIBONUCLEOPROTEIN C"/>
    <property type="match status" value="1"/>
</dbReference>
<dbReference type="AlphaFoldDB" id="A0A176WRK4"/>
<feature type="compositionally biased region" description="Low complexity" evidence="1">
    <location>
        <begin position="171"/>
        <end position="193"/>
    </location>
</feature>
<feature type="region of interest" description="Disordered" evidence="1">
    <location>
        <begin position="127"/>
        <end position="280"/>
    </location>
</feature>
<dbReference type="Proteomes" id="UP000077202">
    <property type="component" value="Unassembled WGS sequence"/>
</dbReference>